<keyword evidence="6 8" id="KW-1133">Transmembrane helix</keyword>
<gene>
    <name evidence="9" type="ORF">DFJ69_0985</name>
</gene>
<dbReference type="RefSeq" id="WP_116021356.1">
    <property type="nucleotide sequence ID" value="NZ_QTTT01000001.1"/>
</dbReference>
<dbReference type="OrthoDB" id="3473300at2"/>
<evidence type="ECO:0000313" key="10">
    <source>
        <dbReference type="Proteomes" id="UP000256661"/>
    </source>
</evidence>
<keyword evidence="10" id="KW-1185">Reference proteome</keyword>
<organism evidence="9 10">
    <name type="scientific">Thermomonospora umbrina</name>
    <dbReference type="NCBI Taxonomy" id="111806"/>
    <lineage>
        <taxon>Bacteria</taxon>
        <taxon>Bacillati</taxon>
        <taxon>Actinomycetota</taxon>
        <taxon>Actinomycetes</taxon>
        <taxon>Streptosporangiales</taxon>
        <taxon>Thermomonosporaceae</taxon>
        <taxon>Thermomonospora</taxon>
    </lineage>
</organism>
<evidence type="ECO:0000256" key="2">
    <source>
        <dbReference type="ARBA" id="ARBA00007776"/>
    </source>
</evidence>
<protein>
    <submittedName>
        <fullName evidence="9">Rod shape-determining protein MreD</fullName>
    </submittedName>
</protein>
<evidence type="ECO:0000256" key="6">
    <source>
        <dbReference type="ARBA" id="ARBA00022989"/>
    </source>
</evidence>
<proteinExistence type="inferred from homology"/>
<evidence type="ECO:0000256" key="3">
    <source>
        <dbReference type="ARBA" id="ARBA00022475"/>
    </source>
</evidence>
<dbReference type="EMBL" id="QTTT01000001">
    <property type="protein sequence ID" value="REE95588.1"/>
    <property type="molecule type" value="Genomic_DNA"/>
</dbReference>
<evidence type="ECO:0000256" key="5">
    <source>
        <dbReference type="ARBA" id="ARBA00022960"/>
    </source>
</evidence>
<comment type="caution">
    <text evidence="9">The sequence shown here is derived from an EMBL/GenBank/DDBJ whole genome shotgun (WGS) entry which is preliminary data.</text>
</comment>
<keyword evidence="3" id="KW-1003">Cell membrane</keyword>
<evidence type="ECO:0000256" key="7">
    <source>
        <dbReference type="ARBA" id="ARBA00023136"/>
    </source>
</evidence>
<comment type="similarity">
    <text evidence="2">Belongs to the MreD family.</text>
</comment>
<keyword evidence="7 8" id="KW-0472">Membrane</keyword>
<dbReference type="InterPro" id="IPR007227">
    <property type="entry name" value="Cell_shape_determining_MreD"/>
</dbReference>
<reference evidence="9 10" key="1">
    <citation type="submission" date="2018-08" db="EMBL/GenBank/DDBJ databases">
        <title>Sequencing the genomes of 1000 actinobacteria strains.</title>
        <authorList>
            <person name="Klenk H.-P."/>
        </authorList>
    </citation>
    <scope>NUCLEOTIDE SEQUENCE [LARGE SCALE GENOMIC DNA]</scope>
    <source>
        <strain evidence="9 10">DSM 43927</strain>
    </source>
</reference>
<name>A0A3D9SI41_9ACTN</name>
<feature type="transmembrane region" description="Helical" evidence="8">
    <location>
        <begin position="44"/>
        <end position="70"/>
    </location>
</feature>
<dbReference type="AlphaFoldDB" id="A0A3D9SI41"/>
<evidence type="ECO:0000313" key="9">
    <source>
        <dbReference type="EMBL" id="REE95588.1"/>
    </source>
</evidence>
<accession>A0A3D9SI41</accession>
<dbReference type="Gene3D" id="1.10.1760.20">
    <property type="match status" value="1"/>
</dbReference>
<feature type="transmembrane region" description="Helical" evidence="8">
    <location>
        <begin position="145"/>
        <end position="165"/>
    </location>
</feature>
<feature type="transmembrane region" description="Helical" evidence="8">
    <location>
        <begin position="111"/>
        <end position="133"/>
    </location>
</feature>
<dbReference type="Pfam" id="PF04093">
    <property type="entry name" value="MreD"/>
    <property type="match status" value="1"/>
</dbReference>
<dbReference type="Proteomes" id="UP000256661">
    <property type="component" value="Unassembled WGS sequence"/>
</dbReference>
<feature type="transmembrane region" description="Helical" evidence="8">
    <location>
        <begin position="82"/>
        <end position="99"/>
    </location>
</feature>
<evidence type="ECO:0000256" key="4">
    <source>
        <dbReference type="ARBA" id="ARBA00022692"/>
    </source>
</evidence>
<keyword evidence="5" id="KW-0133">Cell shape</keyword>
<comment type="subcellular location">
    <subcellularLocation>
        <location evidence="1">Cell membrane</location>
        <topology evidence="1">Multi-pass membrane protein</topology>
    </subcellularLocation>
</comment>
<evidence type="ECO:0000256" key="8">
    <source>
        <dbReference type="SAM" id="Phobius"/>
    </source>
</evidence>
<keyword evidence="4 8" id="KW-0812">Transmembrane</keyword>
<evidence type="ECO:0000256" key="1">
    <source>
        <dbReference type="ARBA" id="ARBA00004651"/>
    </source>
</evidence>
<feature type="transmembrane region" description="Helical" evidence="8">
    <location>
        <begin position="14"/>
        <end position="32"/>
    </location>
</feature>
<sequence>MLSTADVSPAGRNLTAAVAIVVALVLQVSVANRLPLPGAVTPDLVLLTVVALALTGGSLIGLVSGFGAGLAADIIPPADHTIGRYALVYCLIGYVCGLASDEMDRSSVVPFAAVAAGALAGTVLYAGLGMMLGDPRAGWENVSRIVPLQVLYDVLASPFVVWAVLRVTRRFERDRSRDRFDLPAARYRALSRM</sequence>
<dbReference type="NCBIfam" id="TIGR03426">
    <property type="entry name" value="shape_MreD"/>
    <property type="match status" value="1"/>
</dbReference>
<dbReference type="GO" id="GO:0008360">
    <property type="term" value="P:regulation of cell shape"/>
    <property type="evidence" value="ECO:0007669"/>
    <property type="project" value="UniProtKB-KW"/>
</dbReference>
<dbReference type="GO" id="GO:0005886">
    <property type="term" value="C:plasma membrane"/>
    <property type="evidence" value="ECO:0007669"/>
    <property type="project" value="UniProtKB-SubCell"/>
</dbReference>